<evidence type="ECO:0000256" key="7">
    <source>
        <dbReference type="SAM" id="Phobius"/>
    </source>
</evidence>
<comment type="similarity">
    <text evidence="6">Belongs to the ABC-4 integral membrane protein family.</text>
</comment>
<keyword evidence="4 7" id="KW-1133">Transmembrane helix</keyword>
<dbReference type="PANTHER" id="PTHR30572">
    <property type="entry name" value="MEMBRANE COMPONENT OF TRANSPORTER-RELATED"/>
    <property type="match status" value="1"/>
</dbReference>
<dbReference type="Pfam" id="PF02687">
    <property type="entry name" value="FtsX"/>
    <property type="match status" value="1"/>
</dbReference>
<reference evidence="9" key="1">
    <citation type="journal article" date="2015" name="Nature">
        <title>Complex archaea that bridge the gap between prokaryotes and eukaryotes.</title>
        <authorList>
            <person name="Spang A."/>
            <person name="Saw J.H."/>
            <person name="Jorgensen S.L."/>
            <person name="Zaremba-Niedzwiedzka K."/>
            <person name="Martijn J."/>
            <person name="Lind A.E."/>
            <person name="van Eijk R."/>
            <person name="Schleper C."/>
            <person name="Guy L."/>
            <person name="Ettema T.J."/>
        </authorList>
    </citation>
    <scope>NUCLEOTIDE SEQUENCE</scope>
</reference>
<sequence>AQAENVSAAVADLLGEQALVSSARSFSEVLGASFRLIDQFGWVVALAGLLVAIAGLLRSVAANLWERRRDIALMRAVGWRRANIVRQLTAEAVVLSFVGGVVGMGLAKIITLILSQTTVTIPIPWELSPTPHFLPGGALEMGLTIPLPAQMEWSSVLFALALALVCSAATGLILASRGANIKSAEVLHNE</sequence>
<dbReference type="InterPro" id="IPR050250">
    <property type="entry name" value="Macrolide_Exporter_MacB"/>
</dbReference>
<evidence type="ECO:0000256" key="6">
    <source>
        <dbReference type="ARBA" id="ARBA00038076"/>
    </source>
</evidence>
<name>A0A0F9AMS4_9ZZZZ</name>
<dbReference type="GO" id="GO:0005886">
    <property type="term" value="C:plasma membrane"/>
    <property type="evidence" value="ECO:0007669"/>
    <property type="project" value="UniProtKB-SubCell"/>
</dbReference>
<protein>
    <recommendedName>
        <fullName evidence="8">ABC3 transporter permease C-terminal domain-containing protein</fullName>
    </recommendedName>
</protein>
<dbReference type="InterPro" id="IPR003838">
    <property type="entry name" value="ABC3_permease_C"/>
</dbReference>
<evidence type="ECO:0000256" key="4">
    <source>
        <dbReference type="ARBA" id="ARBA00022989"/>
    </source>
</evidence>
<dbReference type="AlphaFoldDB" id="A0A0F9AMS4"/>
<gene>
    <name evidence="9" type="ORF">LCGC14_2830190</name>
</gene>
<dbReference type="GO" id="GO:0022857">
    <property type="term" value="F:transmembrane transporter activity"/>
    <property type="evidence" value="ECO:0007669"/>
    <property type="project" value="TreeGrafter"/>
</dbReference>
<feature type="transmembrane region" description="Helical" evidence="7">
    <location>
        <begin position="88"/>
        <end position="114"/>
    </location>
</feature>
<evidence type="ECO:0000313" key="9">
    <source>
        <dbReference type="EMBL" id="KKK79769.1"/>
    </source>
</evidence>
<evidence type="ECO:0000256" key="3">
    <source>
        <dbReference type="ARBA" id="ARBA00022692"/>
    </source>
</evidence>
<evidence type="ECO:0000256" key="5">
    <source>
        <dbReference type="ARBA" id="ARBA00023136"/>
    </source>
</evidence>
<feature type="non-terminal residue" evidence="9">
    <location>
        <position position="1"/>
    </location>
</feature>
<keyword evidence="5 7" id="KW-0472">Membrane</keyword>
<evidence type="ECO:0000256" key="1">
    <source>
        <dbReference type="ARBA" id="ARBA00004651"/>
    </source>
</evidence>
<comment type="caution">
    <text evidence="9">The sequence shown here is derived from an EMBL/GenBank/DDBJ whole genome shotgun (WGS) entry which is preliminary data.</text>
</comment>
<comment type="subcellular location">
    <subcellularLocation>
        <location evidence="1">Cell membrane</location>
        <topology evidence="1">Multi-pass membrane protein</topology>
    </subcellularLocation>
</comment>
<proteinExistence type="inferred from homology"/>
<accession>A0A0F9AMS4</accession>
<dbReference type="EMBL" id="LAZR01053876">
    <property type="protein sequence ID" value="KKK79769.1"/>
    <property type="molecule type" value="Genomic_DNA"/>
</dbReference>
<feature type="domain" description="ABC3 transporter permease C-terminal" evidence="8">
    <location>
        <begin position="43"/>
        <end position="181"/>
    </location>
</feature>
<evidence type="ECO:0000259" key="8">
    <source>
        <dbReference type="Pfam" id="PF02687"/>
    </source>
</evidence>
<keyword evidence="2" id="KW-1003">Cell membrane</keyword>
<feature type="transmembrane region" description="Helical" evidence="7">
    <location>
        <begin position="156"/>
        <end position="175"/>
    </location>
</feature>
<evidence type="ECO:0000256" key="2">
    <source>
        <dbReference type="ARBA" id="ARBA00022475"/>
    </source>
</evidence>
<feature type="transmembrane region" description="Helical" evidence="7">
    <location>
        <begin position="40"/>
        <end position="65"/>
    </location>
</feature>
<organism evidence="9">
    <name type="scientific">marine sediment metagenome</name>
    <dbReference type="NCBI Taxonomy" id="412755"/>
    <lineage>
        <taxon>unclassified sequences</taxon>
        <taxon>metagenomes</taxon>
        <taxon>ecological metagenomes</taxon>
    </lineage>
</organism>
<keyword evidence="3 7" id="KW-0812">Transmembrane</keyword>
<dbReference type="PANTHER" id="PTHR30572:SF4">
    <property type="entry name" value="ABC TRANSPORTER PERMEASE YTRF"/>
    <property type="match status" value="1"/>
</dbReference>